<sequence length="396" mass="42745">MPELRMLNLSSNVEQRWIDKALIKGLGQLESLSLSQMSSLSRLPDTSEFAHLLRLQPLEIGQNAFGQLLGFRFRLSVQNTQIRHFPPEALKHLVGVNFLRLFLRNNHLNQGQNGRRKFATKSMAKRRETPTQHQQSSGRRGSKGVAAVEQKMTGNSQSTDTEEDNAGATPQWERRMFVCVDPPWLNKDLPPARIWFCPTLLAISTPPASVTKKPETVPIGSGSSGEGWTPKAVPQTSTLAVTITSSATTKIPLYERPQPIQSPSSSSSSTHTITTTTTTTTTSNAALFERTTTQQPTNASSSSSSSSLSSPSSITTTTTKWAPFERTAAQPTNASSSSSSSSSSSLSSSSITTTTTTKWAPFERTTAQPTNASSSSSSSSSLSSNPTTKKGAVFER</sequence>
<proteinExistence type="predicted"/>
<feature type="compositionally biased region" description="Low complexity" evidence="1">
    <location>
        <begin position="291"/>
        <end position="319"/>
    </location>
</feature>
<evidence type="ECO:0000313" key="2">
    <source>
        <dbReference type="EMBL" id="KAL3107546.1"/>
    </source>
</evidence>
<evidence type="ECO:0000256" key="1">
    <source>
        <dbReference type="SAM" id="MobiDB-lite"/>
    </source>
</evidence>
<feature type="region of interest" description="Disordered" evidence="1">
    <location>
        <begin position="250"/>
        <end position="396"/>
    </location>
</feature>
<dbReference type="Gene3D" id="3.80.10.10">
    <property type="entry name" value="Ribonuclease Inhibitor"/>
    <property type="match status" value="1"/>
</dbReference>
<dbReference type="EMBL" id="JBICBT010000615">
    <property type="protein sequence ID" value="KAL3107546.1"/>
    <property type="molecule type" value="Genomic_DNA"/>
</dbReference>
<feature type="compositionally biased region" description="Low complexity" evidence="1">
    <location>
        <begin position="335"/>
        <end position="357"/>
    </location>
</feature>
<gene>
    <name evidence="2" type="ORF">niasHT_014006</name>
</gene>
<dbReference type="Proteomes" id="UP001620626">
    <property type="component" value="Unassembled WGS sequence"/>
</dbReference>
<feature type="region of interest" description="Disordered" evidence="1">
    <location>
        <begin position="112"/>
        <end position="169"/>
    </location>
</feature>
<organism evidence="2 3">
    <name type="scientific">Heterodera trifolii</name>
    <dbReference type="NCBI Taxonomy" id="157864"/>
    <lineage>
        <taxon>Eukaryota</taxon>
        <taxon>Metazoa</taxon>
        <taxon>Ecdysozoa</taxon>
        <taxon>Nematoda</taxon>
        <taxon>Chromadorea</taxon>
        <taxon>Rhabditida</taxon>
        <taxon>Tylenchina</taxon>
        <taxon>Tylenchomorpha</taxon>
        <taxon>Tylenchoidea</taxon>
        <taxon>Heteroderidae</taxon>
        <taxon>Heteroderinae</taxon>
        <taxon>Heterodera</taxon>
    </lineage>
</organism>
<comment type="caution">
    <text evidence="2">The sequence shown here is derived from an EMBL/GenBank/DDBJ whole genome shotgun (WGS) entry which is preliminary data.</text>
</comment>
<name>A0ABD2KXH1_9BILA</name>
<feature type="region of interest" description="Disordered" evidence="1">
    <location>
        <begin position="208"/>
        <end position="233"/>
    </location>
</feature>
<dbReference type="SUPFAM" id="SSF52058">
    <property type="entry name" value="L domain-like"/>
    <property type="match status" value="1"/>
</dbReference>
<dbReference type="AlphaFoldDB" id="A0ABD2KXH1"/>
<reference evidence="2 3" key="1">
    <citation type="submission" date="2024-10" db="EMBL/GenBank/DDBJ databases">
        <authorList>
            <person name="Kim D."/>
        </authorList>
    </citation>
    <scope>NUCLEOTIDE SEQUENCE [LARGE SCALE GENOMIC DNA]</scope>
    <source>
        <strain evidence="2">BH-2024</strain>
    </source>
</reference>
<feature type="compositionally biased region" description="Low complexity" evidence="1">
    <location>
        <begin position="373"/>
        <end position="384"/>
    </location>
</feature>
<dbReference type="InterPro" id="IPR032675">
    <property type="entry name" value="LRR_dom_sf"/>
</dbReference>
<protein>
    <submittedName>
        <fullName evidence="2">Uncharacterized protein</fullName>
    </submittedName>
</protein>
<accession>A0ABD2KXH1</accession>
<feature type="compositionally biased region" description="Low complexity" evidence="1">
    <location>
        <begin position="262"/>
        <end position="283"/>
    </location>
</feature>
<keyword evidence="3" id="KW-1185">Reference proteome</keyword>
<evidence type="ECO:0000313" key="3">
    <source>
        <dbReference type="Proteomes" id="UP001620626"/>
    </source>
</evidence>